<dbReference type="InterPro" id="IPR029058">
    <property type="entry name" value="AB_hydrolase_fold"/>
</dbReference>
<accession>A0ABR2QV79</accession>
<dbReference type="Pfam" id="PF05705">
    <property type="entry name" value="DUF829"/>
    <property type="match status" value="1"/>
</dbReference>
<evidence type="ECO:0000313" key="7">
    <source>
        <dbReference type="EMBL" id="KAK9004508.1"/>
    </source>
</evidence>
<name>A0ABR2QV79_9ROSI</name>
<gene>
    <name evidence="7" type="ORF">V6N11_041978</name>
</gene>
<comment type="subcellular location">
    <subcellularLocation>
        <location evidence="1">Nucleus</location>
    </subcellularLocation>
</comment>
<evidence type="ECO:0000259" key="6">
    <source>
        <dbReference type="PROSITE" id="PS50863"/>
    </source>
</evidence>
<keyword evidence="4" id="KW-0804">Transcription</keyword>
<dbReference type="InterPro" id="IPR003340">
    <property type="entry name" value="B3_DNA-bd"/>
</dbReference>
<evidence type="ECO:0000313" key="8">
    <source>
        <dbReference type="Proteomes" id="UP001396334"/>
    </source>
</evidence>
<dbReference type="Pfam" id="PF02362">
    <property type="entry name" value="B3"/>
    <property type="match status" value="1"/>
</dbReference>
<keyword evidence="8" id="KW-1185">Reference proteome</keyword>
<dbReference type="PANTHER" id="PTHR12265:SF9">
    <property type="entry name" value="DUF829 DOMAIN PROTEIN"/>
    <property type="match status" value="1"/>
</dbReference>
<keyword evidence="5" id="KW-0539">Nucleus</keyword>
<dbReference type="PANTHER" id="PTHR12265">
    <property type="entry name" value="TRANSMEMBRANE PROTEIN 53"/>
    <property type="match status" value="1"/>
</dbReference>
<dbReference type="EMBL" id="JBBPBN010000030">
    <property type="protein sequence ID" value="KAK9004508.1"/>
    <property type="molecule type" value="Genomic_DNA"/>
</dbReference>
<organism evidence="7 8">
    <name type="scientific">Hibiscus sabdariffa</name>
    <name type="common">roselle</name>
    <dbReference type="NCBI Taxonomy" id="183260"/>
    <lineage>
        <taxon>Eukaryota</taxon>
        <taxon>Viridiplantae</taxon>
        <taxon>Streptophyta</taxon>
        <taxon>Embryophyta</taxon>
        <taxon>Tracheophyta</taxon>
        <taxon>Spermatophyta</taxon>
        <taxon>Magnoliopsida</taxon>
        <taxon>eudicotyledons</taxon>
        <taxon>Gunneridae</taxon>
        <taxon>Pentapetalae</taxon>
        <taxon>rosids</taxon>
        <taxon>malvids</taxon>
        <taxon>Malvales</taxon>
        <taxon>Malvaceae</taxon>
        <taxon>Malvoideae</taxon>
        <taxon>Hibiscus</taxon>
    </lineage>
</organism>
<dbReference type="PROSITE" id="PS50863">
    <property type="entry name" value="B3"/>
    <property type="match status" value="1"/>
</dbReference>
<sequence>MMSRGGGVYWGRKEAAESKGVKGIVVVFAWVSMPEKHLKNYLDFYASLGWNSLVARADFLNVYYPERAMSLAFILLNELLEALKIRTCPVVFVAFSGSPKACMYKVFQIIQETSEGQINPERQLIRNCVCGQIYDSGPVDFANDLNAQFALHPSIRKIPGPSKLVSWIAKGVAASLDGLYLTGFESQRAEYWQTLYSSVDLDAPYLILCSEKDDLAPYPVIRNFAQCLQDLGADIDIVNWNGSPHLEHYKHYPIQYRAAVAGFLEKATSVYSHRIHKLGEMNGMHDEISELIYGLQKAAVNSNQSFRRVALGPSDHFFLPSSAKYHNSKESGSLEDERSDRLVSLPVQPSINAHGVLGQILFDACVPKNIEGWDVRFSGSGKGQPFSSARRHSPFFDVLQANQSLYLWGNESIVSPRKQDSVHSGGSTRNLFKVIANAMAVSPKQRTSSLKVYRGRGGPSKSNLFRRMVPGLTVVSDEKDKAQCNKRKRSTYDGLYGNAELKSAVMERALQVQANLSSEFPSLVKYMRPSHVTGGFWLGLSKHFCSNHLPEEDRIMVLEDEEGQEFEAKYLAEKDGLSGGWRGFSIAHKLLEGDICIFHLVAPSKFKVYIVRKSGSDEVDVALGLLKLESYTQQVDPGKFFLSSMMH</sequence>
<dbReference type="SUPFAM" id="SSF101936">
    <property type="entry name" value="DNA-binding pseudobarrel domain"/>
    <property type="match status" value="1"/>
</dbReference>
<dbReference type="SMART" id="SM01019">
    <property type="entry name" value="B3"/>
    <property type="match status" value="1"/>
</dbReference>
<feature type="domain" description="TF-B3" evidence="6">
    <location>
        <begin position="523"/>
        <end position="614"/>
    </location>
</feature>
<evidence type="ECO:0000256" key="3">
    <source>
        <dbReference type="ARBA" id="ARBA00023125"/>
    </source>
</evidence>
<evidence type="ECO:0000256" key="5">
    <source>
        <dbReference type="ARBA" id="ARBA00023242"/>
    </source>
</evidence>
<keyword evidence="3" id="KW-0238">DNA-binding</keyword>
<proteinExistence type="predicted"/>
<reference evidence="7 8" key="1">
    <citation type="journal article" date="2024" name="G3 (Bethesda)">
        <title>Genome assembly of Hibiscus sabdariffa L. provides insights into metabolisms of medicinal natural products.</title>
        <authorList>
            <person name="Kim T."/>
        </authorList>
    </citation>
    <scope>NUCLEOTIDE SEQUENCE [LARGE SCALE GENOMIC DNA]</scope>
    <source>
        <strain evidence="7">TK-2024</strain>
        <tissue evidence="7">Old leaves</tissue>
    </source>
</reference>
<dbReference type="SUPFAM" id="SSF53474">
    <property type="entry name" value="alpha/beta-Hydrolases"/>
    <property type="match status" value="1"/>
</dbReference>
<evidence type="ECO:0000256" key="1">
    <source>
        <dbReference type="ARBA" id="ARBA00004123"/>
    </source>
</evidence>
<dbReference type="Gene3D" id="2.40.330.10">
    <property type="entry name" value="DNA-binding pseudobarrel domain"/>
    <property type="match status" value="1"/>
</dbReference>
<dbReference type="Proteomes" id="UP001396334">
    <property type="component" value="Unassembled WGS sequence"/>
</dbReference>
<keyword evidence="2" id="KW-0805">Transcription regulation</keyword>
<dbReference type="CDD" id="cd10017">
    <property type="entry name" value="B3_DNA"/>
    <property type="match status" value="1"/>
</dbReference>
<protein>
    <recommendedName>
        <fullName evidence="6">TF-B3 domain-containing protein</fullName>
    </recommendedName>
</protein>
<comment type="caution">
    <text evidence="7">The sequence shown here is derived from an EMBL/GenBank/DDBJ whole genome shotgun (WGS) entry which is preliminary data.</text>
</comment>
<dbReference type="InterPro" id="IPR015300">
    <property type="entry name" value="DNA-bd_pseudobarrel_sf"/>
</dbReference>
<evidence type="ECO:0000256" key="2">
    <source>
        <dbReference type="ARBA" id="ARBA00023015"/>
    </source>
</evidence>
<dbReference type="InterPro" id="IPR008547">
    <property type="entry name" value="DUF829_TMEM53"/>
</dbReference>
<evidence type="ECO:0000256" key="4">
    <source>
        <dbReference type="ARBA" id="ARBA00023163"/>
    </source>
</evidence>